<accession>A0ABS3MG98</accession>
<reference evidence="2" key="1">
    <citation type="journal article" date="2021" name="Int. J. Syst. Evol. Microbiol.">
        <title>Bradyrhizobium septentrionale sp. nov. (sv. septentrionale) and Bradyrhizobium quebecense sp. nov. (sv. septentrionale) associated with legumes native to Canada possess rearranged symbiosis genes and numerous insertion sequences.</title>
        <authorList>
            <person name="Bromfield E.S.P."/>
            <person name="Cloutier S."/>
        </authorList>
    </citation>
    <scope>NUCLEOTIDE SEQUENCE</scope>
    <source>
        <strain evidence="2">12S5</strain>
    </source>
</reference>
<gene>
    <name evidence="2" type="ORF">J4P68_13490</name>
</gene>
<name>A0ABS3MG98_9BRAD</name>
<sequence length="575" mass="63278">MSNDQPTEFLLHGGRVQTCDFQSPPQEAILVRGGRVAAVGALGDLERMVKASTPRVDVKGATILPGFVDTHPHAMHFAALKVAAIDLSDAQSHDDIVSRIRARAAVTPPGEWIFCTPVGEAHYFIRRSYRDLPEGTLPNRWRLDEATDKHPLIIQAYAPKQPNIVALNSLALSQLGISDVLPERVCDVWIDRDSEDRVSGILRGAVTNYYTRDPFWLQILSKLPAPPPAIWPIAGQAGMAEMNSIGVTSIFEIHAMNAAQLAAYQTLRREGKMTCRVLAGLDVADTAFDIHYQPSDIQLRDVIDFMSKAADLTDDWLRTEGVLLCRTGPCNPGFLRMYEPIKAPYGGTTYGLEFLPRRVEETVVRHCAETGVRLSALLATPPDFDDFFATIAKLGVQESVARQHWIVQHALLVNENSARNMARHGMCCTTSKGFHWGKGDLYCERIGDHALPDLIPMRRLLDHGIKVGGGTDWGPKSVLEQIKLAETCEFAGSNRRNQHRSQPVTRSEAIRMFTKDAADILGWKGIGSIEVGGYADFAIMDADPFDVPVDDLPKIQVLQTIVGGRTVFSAGSQIG</sequence>
<proteinExistence type="predicted"/>
<dbReference type="SUPFAM" id="SSF51556">
    <property type="entry name" value="Metallo-dependent hydrolases"/>
    <property type="match status" value="1"/>
</dbReference>
<keyword evidence="3" id="KW-1185">Reference proteome</keyword>
<comment type="caution">
    <text evidence="2">The sequence shown here is derived from an EMBL/GenBank/DDBJ whole genome shotgun (WGS) entry which is preliminary data.</text>
</comment>
<dbReference type="PANTHER" id="PTHR22642">
    <property type="entry name" value="IMIDAZOLONEPROPIONASE"/>
    <property type="match status" value="1"/>
</dbReference>
<dbReference type="InterPro" id="IPR013108">
    <property type="entry name" value="Amidohydro_3"/>
</dbReference>
<dbReference type="EMBL" id="JAGEPA010000001">
    <property type="protein sequence ID" value="MBO1430450.1"/>
    <property type="molecule type" value="Genomic_DNA"/>
</dbReference>
<evidence type="ECO:0000313" key="3">
    <source>
        <dbReference type="Proteomes" id="UP000692816"/>
    </source>
</evidence>
<organism evidence="2 3">
    <name type="scientific">Bradyrhizobium quebecense</name>
    <dbReference type="NCBI Taxonomy" id="2748629"/>
    <lineage>
        <taxon>Bacteria</taxon>
        <taxon>Pseudomonadati</taxon>
        <taxon>Pseudomonadota</taxon>
        <taxon>Alphaproteobacteria</taxon>
        <taxon>Hyphomicrobiales</taxon>
        <taxon>Nitrobacteraceae</taxon>
        <taxon>Bradyrhizobium</taxon>
    </lineage>
</organism>
<evidence type="ECO:0000259" key="1">
    <source>
        <dbReference type="Pfam" id="PF07969"/>
    </source>
</evidence>
<dbReference type="Gene3D" id="3.10.310.70">
    <property type="match status" value="1"/>
</dbReference>
<dbReference type="PANTHER" id="PTHR22642:SF2">
    <property type="entry name" value="PROTEIN LONG AFTER FAR-RED 3"/>
    <property type="match status" value="1"/>
</dbReference>
<protein>
    <submittedName>
        <fullName evidence="2">Amidohydrolase family protein</fullName>
    </submittedName>
</protein>
<dbReference type="Proteomes" id="UP000692816">
    <property type="component" value="Unassembled WGS sequence"/>
</dbReference>
<dbReference type="Pfam" id="PF07969">
    <property type="entry name" value="Amidohydro_3"/>
    <property type="match status" value="1"/>
</dbReference>
<evidence type="ECO:0000313" key="2">
    <source>
        <dbReference type="EMBL" id="MBO1430450.1"/>
    </source>
</evidence>
<dbReference type="SUPFAM" id="SSF51338">
    <property type="entry name" value="Composite domain of metallo-dependent hydrolases"/>
    <property type="match status" value="1"/>
</dbReference>
<dbReference type="InterPro" id="IPR032466">
    <property type="entry name" value="Metal_Hydrolase"/>
</dbReference>
<feature type="domain" description="Amidohydrolase 3" evidence="1">
    <location>
        <begin position="56"/>
        <end position="568"/>
    </location>
</feature>
<dbReference type="RefSeq" id="WP_207833153.1">
    <property type="nucleotide sequence ID" value="NZ_CP088282.1"/>
</dbReference>
<dbReference type="InterPro" id="IPR011059">
    <property type="entry name" value="Metal-dep_hydrolase_composite"/>
</dbReference>
<dbReference type="Gene3D" id="3.20.20.140">
    <property type="entry name" value="Metal-dependent hydrolases"/>
    <property type="match status" value="1"/>
</dbReference>
<dbReference type="Gene3D" id="2.30.40.10">
    <property type="entry name" value="Urease, subunit C, domain 1"/>
    <property type="match status" value="1"/>
</dbReference>